<evidence type="ECO:0000313" key="2">
    <source>
        <dbReference type="EMBL" id="SQB97384.1"/>
    </source>
</evidence>
<gene>
    <name evidence="2" type="ORF">NCTC13102_00115</name>
</gene>
<keyword evidence="1" id="KW-1133">Transmembrane helix</keyword>
<name>A0A2X3BC82_9HELI</name>
<organism evidence="2 3">
    <name type="scientific">Helicobacter fennelliae</name>
    <dbReference type="NCBI Taxonomy" id="215"/>
    <lineage>
        <taxon>Bacteria</taxon>
        <taxon>Pseudomonadati</taxon>
        <taxon>Campylobacterota</taxon>
        <taxon>Epsilonproteobacteria</taxon>
        <taxon>Campylobacterales</taxon>
        <taxon>Helicobacteraceae</taxon>
        <taxon>Helicobacter</taxon>
    </lineage>
</organism>
<dbReference type="EMBL" id="UAWL01000006">
    <property type="protein sequence ID" value="SQB97384.1"/>
    <property type="molecule type" value="Genomic_DNA"/>
</dbReference>
<proteinExistence type="predicted"/>
<dbReference type="PANTHER" id="PTHR43596:SF1">
    <property type="entry name" value="ADP,ATP CARRIER PROTEIN"/>
    <property type="match status" value="1"/>
</dbReference>
<reference evidence="2 3" key="1">
    <citation type="submission" date="2018-06" db="EMBL/GenBank/DDBJ databases">
        <authorList>
            <consortium name="Pathogen Informatics"/>
            <person name="Doyle S."/>
        </authorList>
    </citation>
    <scope>NUCLEOTIDE SEQUENCE [LARGE SCALE GENOMIC DNA]</scope>
    <source>
        <strain evidence="2 3">NCTC13102</strain>
    </source>
</reference>
<accession>A0A2X3BC82</accession>
<dbReference type="PANTHER" id="PTHR43596">
    <property type="entry name" value="ADP,ATP CARRIER PROTEIN"/>
    <property type="match status" value="1"/>
</dbReference>
<keyword evidence="1" id="KW-0472">Membrane</keyword>
<protein>
    <submittedName>
        <fullName evidence="2">MFS family protein</fullName>
    </submittedName>
</protein>
<evidence type="ECO:0000256" key="1">
    <source>
        <dbReference type="SAM" id="Phobius"/>
    </source>
</evidence>
<dbReference type="Proteomes" id="UP000250166">
    <property type="component" value="Unassembled WGS sequence"/>
</dbReference>
<dbReference type="AlphaFoldDB" id="A0A2X3BC82"/>
<feature type="transmembrane region" description="Helical" evidence="1">
    <location>
        <begin position="92"/>
        <end position="115"/>
    </location>
</feature>
<evidence type="ECO:0000313" key="3">
    <source>
        <dbReference type="Proteomes" id="UP000250166"/>
    </source>
</evidence>
<sequence>MLKIALESPINAKNPFIGFKLIIKSKYLLFLSLFILLLTSVSTFLYMEQARIIKELFPQREARIAAFANIDLVVQTLSFFIQIFLTAKIAKYFGLSALLGVVGFVLGFGFIILAFTHPTFCH</sequence>
<feature type="transmembrane region" description="Helical" evidence="1">
    <location>
        <begin position="27"/>
        <end position="46"/>
    </location>
</feature>
<feature type="transmembrane region" description="Helical" evidence="1">
    <location>
        <begin position="66"/>
        <end position="85"/>
    </location>
</feature>
<keyword evidence="1" id="KW-0812">Transmembrane</keyword>